<protein>
    <recommendedName>
        <fullName evidence="2">C2H2-type domain-containing protein</fullName>
    </recommendedName>
</protein>
<name>A0A8S1B739_ARCPL</name>
<reference evidence="3 4" key="1">
    <citation type="submission" date="2020-04" db="EMBL/GenBank/DDBJ databases">
        <authorList>
            <person name="Wallbank WR R."/>
            <person name="Pardo Diaz C."/>
            <person name="Kozak K."/>
            <person name="Martin S."/>
            <person name="Jiggins C."/>
            <person name="Moest M."/>
            <person name="Warren A I."/>
            <person name="Byers J.R.P. K."/>
            <person name="Montejo-Kovacevich G."/>
            <person name="Yen C E."/>
        </authorList>
    </citation>
    <scope>NUCLEOTIDE SEQUENCE [LARGE SCALE GENOMIC DNA]</scope>
</reference>
<keyword evidence="1" id="KW-0479">Metal-binding</keyword>
<dbReference type="PROSITE" id="PS50157">
    <property type="entry name" value="ZINC_FINGER_C2H2_2"/>
    <property type="match status" value="1"/>
</dbReference>
<dbReference type="SUPFAM" id="SSF57667">
    <property type="entry name" value="beta-beta-alpha zinc fingers"/>
    <property type="match status" value="1"/>
</dbReference>
<keyword evidence="1" id="KW-0863">Zinc-finger</keyword>
<evidence type="ECO:0000259" key="2">
    <source>
        <dbReference type="PROSITE" id="PS50157"/>
    </source>
</evidence>
<organism evidence="3 4">
    <name type="scientific">Arctia plantaginis</name>
    <name type="common">Wood tiger moth</name>
    <name type="synonym">Phalaena plantaginis</name>
    <dbReference type="NCBI Taxonomy" id="874455"/>
    <lineage>
        <taxon>Eukaryota</taxon>
        <taxon>Metazoa</taxon>
        <taxon>Ecdysozoa</taxon>
        <taxon>Arthropoda</taxon>
        <taxon>Hexapoda</taxon>
        <taxon>Insecta</taxon>
        <taxon>Pterygota</taxon>
        <taxon>Neoptera</taxon>
        <taxon>Endopterygota</taxon>
        <taxon>Lepidoptera</taxon>
        <taxon>Glossata</taxon>
        <taxon>Ditrysia</taxon>
        <taxon>Noctuoidea</taxon>
        <taxon>Erebidae</taxon>
        <taxon>Arctiinae</taxon>
        <taxon>Arctia</taxon>
    </lineage>
</organism>
<keyword evidence="4" id="KW-1185">Reference proteome</keyword>
<dbReference type="InterPro" id="IPR036236">
    <property type="entry name" value="Znf_C2H2_sf"/>
</dbReference>
<dbReference type="Proteomes" id="UP000494106">
    <property type="component" value="Unassembled WGS sequence"/>
</dbReference>
<feature type="domain" description="C2H2-type" evidence="2">
    <location>
        <begin position="142"/>
        <end position="170"/>
    </location>
</feature>
<dbReference type="EMBL" id="CADEBC010000566">
    <property type="protein sequence ID" value="CAB3254700.1"/>
    <property type="molecule type" value="Genomic_DNA"/>
</dbReference>
<accession>A0A8S1B739</accession>
<dbReference type="Gene3D" id="3.30.160.60">
    <property type="entry name" value="Classic Zinc Finger"/>
    <property type="match status" value="1"/>
</dbReference>
<proteinExistence type="predicted"/>
<dbReference type="GO" id="GO:0008270">
    <property type="term" value="F:zinc ion binding"/>
    <property type="evidence" value="ECO:0007669"/>
    <property type="project" value="UniProtKB-KW"/>
</dbReference>
<dbReference type="SMART" id="SM00355">
    <property type="entry name" value="ZnF_C2H2"/>
    <property type="match status" value="3"/>
</dbReference>
<comment type="caution">
    <text evidence="3">The sequence shown here is derived from an EMBL/GenBank/DDBJ whole genome shotgun (WGS) entry which is preliminary data.</text>
</comment>
<dbReference type="Pfam" id="PF00096">
    <property type="entry name" value="zf-C2H2"/>
    <property type="match status" value="2"/>
</dbReference>
<sequence length="194" mass="22715">MKYLFPSHDIVLTHMCDNCSTLVLKVFNLFQKSLIKTDILNYLVNKLDQEIDEVECELYYNSKVKKCRLNINLPTNENVLPKTEDQQCVKCPMKFKSKFLLKKHIHITHKNTNNAIICDICGFITSGRRHEHIKRKHMEKKETCVICGKKFSLKKDLNTHLKKVHCAETENVMVKVDQDKTPGFEMVKVINYKT</sequence>
<gene>
    <name evidence="3" type="ORF">APLA_LOCUS14627</name>
</gene>
<dbReference type="PROSITE" id="PS00028">
    <property type="entry name" value="ZINC_FINGER_C2H2_1"/>
    <property type="match status" value="2"/>
</dbReference>
<dbReference type="OrthoDB" id="8922241at2759"/>
<dbReference type="AlphaFoldDB" id="A0A8S1B739"/>
<dbReference type="InterPro" id="IPR013087">
    <property type="entry name" value="Znf_C2H2_type"/>
</dbReference>
<evidence type="ECO:0000256" key="1">
    <source>
        <dbReference type="PROSITE-ProRule" id="PRU00042"/>
    </source>
</evidence>
<evidence type="ECO:0000313" key="3">
    <source>
        <dbReference type="EMBL" id="CAB3254700.1"/>
    </source>
</evidence>
<keyword evidence="1" id="KW-0862">Zinc</keyword>
<evidence type="ECO:0000313" key="4">
    <source>
        <dbReference type="Proteomes" id="UP000494106"/>
    </source>
</evidence>